<proteinExistence type="predicted"/>
<accession>A0A3G5A4Z2</accession>
<organism evidence="1">
    <name type="scientific">Homavirus sp</name>
    <dbReference type="NCBI Taxonomy" id="2487769"/>
    <lineage>
        <taxon>Viruses</taxon>
        <taxon>Varidnaviria</taxon>
        <taxon>Bamfordvirae</taxon>
        <taxon>Nucleocytoviricota</taxon>
        <taxon>Megaviricetes</taxon>
        <taxon>Imitervirales</taxon>
        <taxon>Mimiviridae</taxon>
        <taxon>Klosneuvirinae</taxon>
    </lineage>
</organism>
<reference evidence="1" key="1">
    <citation type="submission" date="2018-10" db="EMBL/GenBank/DDBJ databases">
        <title>Hidden diversity of soil giant viruses.</title>
        <authorList>
            <person name="Schulz F."/>
            <person name="Alteio L."/>
            <person name="Goudeau D."/>
            <person name="Ryan E.M."/>
            <person name="Malmstrom R.R."/>
            <person name="Blanchard J."/>
            <person name="Woyke T."/>
        </authorList>
    </citation>
    <scope>NUCLEOTIDE SEQUENCE</scope>
    <source>
        <strain evidence="1">HOV1</strain>
    </source>
</reference>
<gene>
    <name evidence="1" type="ORF">Homavirus29_3</name>
</gene>
<name>A0A3G5A4Z2_9VIRU</name>
<protein>
    <submittedName>
        <fullName evidence="1">Uncharacterized protein</fullName>
    </submittedName>
</protein>
<sequence length="234" mass="26608">MASFDIYPDLTQLVILIDIGGFINTNIKYAILDDNIDEEYAQNIKDIRTRVERIHAYAKTVSHILSTTVILESRIHDINMMKQFGSQLGFQNIVSLQNKGEAILSLSNKQYTLKLEQYKMHQSFLLAYTLVQHCKNVCQVVIQSNSSESGKEAIDMLSGITWNIPNKKPFPLQSFTYLRLYFDPHKVEHISESPHTIVLDTLTNEIVEPLVKKADTVLVKTVSAIASTITSWFT</sequence>
<evidence type="ECO:0000313" key="1">
    <source>
        <dbReference type="EMBL" id="AYV82315.1"/>
    </source>
</evidence>
<dbReference type="EMBL" id="MK072360">
    <property type="protein sequence ID" value="AYV82315.1"/>
    <property type="molecule type" value="Genomic_DNA"/>
</dbReference>